<evidence type="ECO:0000256" key="3">
    <source>
        <dbReference type="ARBA" id="ARBA00022692"/>
    </source>
</evidence>
<keyword evidence="6" id="KW-0325">Glycoprotein</keyword>
<feature type="transmembrane region" description="Helical" evidence="7">
    <location>
        <begin position="458"/>
        <end position="478"/>
    </location>
</feature>
<comment type="similarity">
    <text evidence="2">Belongs to the polycystin family.</text>
</comment>
<gene>
    <name evidence="10" type="primary">Dwil\GK16275</name>
    <name evidence="10" type="ORF">Dwil_GK16275</name>
</gene>
<dbReference type="Proteomes" id="UP000007798">
    <property type="component" value="Unassembled WGS sequence"/>
</dbReference>
<dbReference type="Pfam" id="PF20519">
    <property type="entry name" value="Polycystin_dom"/>
    <property type="match status" value="1"/>
</dbReference>
<dbReference type="GO" id="GO:0005262">
    <property type="term" value="F:calcium channel activity"/>
    <property type="evidence" value="ECO:0007669"/>
    <property type="project" value="TreeGrafter"/>
</dbReference>
<proteinExistence type="inferred from homology"/>
<feature type="transmembrane region" description="Helical" evidence="7">
    <location>
        <begin position="498"/>
        <end position="521"/>
    </location>
</feature>
<dbReference type="InterPro" id="IPR051223">
    <property type="entry name" value="Polycystin"/>
</dbReference>
<feature type="transmembrane region" description="Helical" evidence="7">
    <location>
        <begin position="414"/>
        <end position="438"/>
    </location>
</feature>
<organism evidence="10 11">
    <name type="scientific">Drosophila willistoni</name>
    <name type="common">Fruit fly</name>
    <dbReference type="NCBI Taxonomy" id="7260"/>
    <lineage>
        <taxon>Eukaryota</taxon>
        <taxon>Metazoa</taxon>
        <taxon>Ecdysozoa</taxon>
        <taxon>Arthropoda</taxon>
        <taxon>Hexapoda</taxon>
        <taxon>Insecta</taxon>
        <taxon>Pterygota</taxon>
        <taxon>Neoptera</taxon>
        <taxon>Endopterygota</taxon>
        <taxon>Diptera</taxon>
        <taxon>Brachycera</taxon>
        <taxon>Muscomorpha</taxon>
        <taxon>Ephydroidea</taxon>
        <taxon>Drosophilidae</taxon>
        <taxon>Drosophila</taxon>
        <taxon>Sophophora</taxon>
    </lineage>
</organism>
<feature type="transmembrane region" description="Helical" evidence="7">
    <location>
        <begin position="7"/>
        <end position="29"/>
    </location>
</feature>
<dbReference type="GO" id="GO:0050982">
    <property type="term" value="P:detection of mechanical stimulus"/>
    <property type="evidence" value="ECO:0007669"/>
    <property type="project" value="TreeGrafter"/>
</dbReference>
<dbReference type="eggNOG" id="KOG3599">
    <property type="taxonomic scope" value="Eukaryota"/>
</dbReference>
<feature type="transmembrane region" description="Helical" evidence="7">
    <location>
        <begin position="41"/>
        <end position="71"/>
    </location>
</feature>
<sequence length="723" mass="85095">MTTRRSSCILLIITLSVMGICMGLIVVYSGFHHEDVRFKTILITLVVVLIFQFIIGDPIKFVVFAIAEAFWPRTIVKPKREVNHKEYTRVDILKMELRRLRSNFLITEEFRNENLNIKYKYIAQDLWIYGIYFVLLMCMVMVSTDETLYYNTHAIHRLFMENHTDYYGLKEIYHISQLFDFIESALVSAFEPNTTNTGMTGWVHCNQTNLVGVIRLRQLRLVDEHYGWEQPQFSEMSYMPDWQLPYRRLFYTDKYWRIYEPFLPISASYDLIDMLLLNFNHKGFFNDYPELNGYIALLARTRQNSIKIMDYLTEYHWLNYNTCAVFMDFTLYNVDVNVFSVCTLRVEQTPFGSLLPHVDVESVKMLDSVDQMSYWNLLVLLLYVVMVIIFSKSLVLRLWYDAGVLNSMWNKVDLVIFVLNITVFTLIVVREWLVSSMLKKVEGASKMEFIDFRRPSRLHQLTTIMVGFLICITTLRLWRVLLFASVFKLFTRTLYLAWQAVFSTAMVIIVFLIGFCLAVVIINGNNSANFNRFVKSVVTCVCFSFGFSGHVNPSDMFMGGKWLGILLYGILAFVIAVLLINVFVSLINDYFTTAKLLRDAKSDNRINFLQFLRVEYARFFDIFLNLPCFRKKYRSHDRTVTENINRKLAERSEGVQKTSQLLFRRKQRYKIDEAKVKLQYRSRGEKLMKLKTIINKQIELLDVYIFGEEQDKDAEYGDPSKET</sequence>
<protein>
    <submittedName>
        <fullName evidence="10">Uncharacterized protein</fullName>
    </submittedName>
</protein>
<dbReference type="AlphaFoldDB" id="B4N1K9"/>
<keyword evidence="5 7" id="KW-0472">Membrane</keyword>
<dbReference type="InParanoid" id="B4N1K9"/>
<name>B4N1K9_DROWI</name>
<dbReference type="InterPro" id="IPR046791">
    <property type="entry name" value="Polycystin_dom"/>
</dbReference>
<dbReference type="PhylomeDB" id="B4N1K9"/>
<feature type="transmembrane region" description="Helical" evidence="7">
    <location>
        <begin position="126"/>
        <end position="144"/>
    </location>
</feature>
<feature type="transmembrane region" description="Helical" evidence="7">
    <location>
        <begin position="563"/>
        <end position="587"/>
    </location>
</feature>
<evidence type="ECO:0000313" key="10">
    <source>
        <dbReference type="EMBL" id="EDW78248.1"/>
    </source>
</evidence>
<accession>B4N1K9</accession>
<dbReference type="PANTHER" id="PTHR10877">
    <property type="entry name" value="POLYCYSTIN FAMILY MEMBER"/>
    <property type="match status" value="1"/>
</dbReference>
<dbReference type="InterPro" id="IPR003915">
    <property type="entry name" value="PKD_2"/>
</dbReference>
<dbReference type="EMBL" id="CH963925">
    <property type="protein sequence ID" value="EDW78248.1"/>
    <property type="molecule type" value="Genomic_DNA"/>
</dbReference>
<feature type="transmembrane region" description="Helical" evidence="7">
    <location>
        <begin position="374"/>
        <end position="394"/>
    </location>
</feature>
<comment type="subcellular location">
    <subcellularLocation>
        <location evidence="1">Membrane</location>
        <topology evidence="1">Multi-pass membrane protein</topology>
    </subcellularLocation>
</comment>
<dbReference type="GO" id="GO:0016020">
    <property type="term" value="C:membrane"/>
    <property type="evidence" value="ECO:0007669"/>
    <property type="project" value="UniProtKB-SubCell"/>
</dbReference>
<dbReference type="InterPro" id="IPR013122">
    <property type="entry name" value="PKD1_2_channel"/>
</dbReference>
<evidence type="ECO:0000256" key="7">
    <source>
        <dbReference type="SAM" id="Phobius"/>
    </source>
</evidence>
<dbReference type="OMA" id="MVMCMCF"/>
<keyword evidence="3 7" id="KW-0812">Transmembrane</keyword>
<keyword evidence="11" id="KW-1185">Reference proteome</keyword>
<feature type="domain" description="Polycystin" evidence="9">
    <location>
        <begin position="168"/>
        <end position="366"/>
    </location>
</feature>
<evidence type="ECO:0000256" key="2">
    <source>
        <dbReference type="ARBA" id="ARBA00007200"/>
    </source>
</evidence>
<evidence type="ECO:0000259" key="8">
    <source>
        <dbReference type="Pfam" id="PF08016"/>
    </source>
</evidence>
<evidence type="ECO:0000256" key="1">
    <source>
        <dbReference type="ARBA" id="ARBA00004141"/>
    </source>
</evidence>
<dbReference type="OrthoDB" id="5322100at2759"/>
<evidence type="ECO:0000256" key="4">
    <source>
        <dbReference type="ARBA" id="ARBA00022989"/>
    </source>
</evidence>
<dbReference type="Pfam" id="PF08016">
    <property type="entry name" value="PKD_channel"/>
    <property type="match status" value="1"/>
</dbReference>
<dbReference type="GO" id="GO:0005509">
    <property type="term" value="F:calcium ion binding"/>
    <property type="evidence" value="ECO:0007669"/>
    <property type="project" value="InterPro"/>
</dbReference>
<evidence type="ECO:0000256" key="5">
    <source>
        <dbReference type="ARBA" id="ARBA00023136"/>
    </source>
</evidence>
<evidence type="ECO:0000313" key="11">
    <source>
        <dbReference type="Proteomes" id="UP000007798"/>
    </source>
</evidence>
<dbReference type="PANTHER" id="PTHR10877:SF183">
    <property type="entry name" value="AT14535P-RELATED"/>
    <property type="match status" value="1"/>
</dbReference>
<evidence type="ECO:0000256" key="6">
    <source>
        <dbReference type="ARBA" id="ARBA00023180"/>
    </source>
</evidence>
<feature type="domain" description="Polycystin cation channel PKD1/PKD2" evidence="8">
    <location>
        <begin position="369"/>
        <end position="593"/>
    </location>
</feature>
<dbReference type="PRINTS" id="PR01433">
    <property type="entry name" value="POLYCYSTIN2"/>
</dbReference>
<dbReference type="FunCoup" id="B4N1K9">
    <property type="interactions" value="108"/>
</dbReference>
<keyword evidence="4 7" id="KW-1133">Transmembrane helix</keyword>
<dbReference type="HOGENOM" id="CLU_022967_0_0_1"/>
<reference evidence="10 11" key="1">
    <citation type="journal article" date="2007" name="Nature">
        <title>Evolution of genes and genomes on the Drosophila phylogeny.</title>
        <authorList>
            <consortium name="Drosophila 12 Genomes Consortium"/>
            <person name="Clark A.G."/>
            <person name="Eisen M.B."/>
            <person name="Smith D.R."/>
            <person name="Bergman C.M."/>
            <person name="Oliver B."/>
            <person name="Markow T.A."/>
            <person name="Kaufman T.C."/>
            <person name="Kellis M."/>
            <person name="Gelbart W."/>
            <person name="Iyer V.N."/>
            <person name="Pollard D.A."/>
            <person name="Sackton T.B."/>
            <person name="Larracuente A.M."/>
            <person name="Singh N.D."/>
            <person name="Abad J.P."/>
            <person name="Abt D.N."/>
            <person name="Adryan B."/>
            <person name="Aguade M."/>
            <person name="Akashi H."/>
            <person name="Anderson W.W."/>
            <person name="Aquadro C.F."/>
            <person name="Ardell D.H."/>
            <person name="Arguello R."/>
            <person name="Artieri C.G."/>
            <person name="Barbash D.A."/>
            <person name="Barker D."/>
            <person name="Barsanti P."/>
            <person name="Batterham P."/>
            <person name="Batzoglou S."/>
            <person name="Begun D."/>
            <person name="Bhutkar A."/>
            <person name="Blanco E."/>
            <person name="Bosak S.A."/>
            <person name="Bradley R.K."/>
            <person name="Brand A.D."/>
            <person name="Brent M.R."/>
            <person name="Brooks A.N."/>
            <person name="Brown R.H."/>
            <person name="Butlin R.K."/>
            <person name="Caggese C."/>
            <person name="Calvi B.R."/>
            <person name="Bernardo de Carvalho A."/>
            <person name="Caspi A."/>
            <person name="Castrezana S."/>
            <person name="Celniker S.E."/>
            <person name="Chang J.L."/>
            <person name="Chapple C."/>
            <person name="Chatterji S."/>
            <person name="Chinwalla A."/>
            <person name="Civetta A."/>
            <person name="Clifton S.W."/>
            <person name="Comeron J.M."/>
            <person name="Costello J.C."/>
            <person name="Coyne J.A."/>
            <person name="Daub J."/>
            <person name="David R.G."/>
            <person name="Delcher A.L."/>
            <person name="Delehaunty K."/>
            <person name="Do C.B."/>
            <person name="Ebling H."/>
            <person name="Edwards K."/>
            <person name="Eickbush T."/>
            <person name="Evans J.D."/>
            <person name="Filipski A."/>
            <person name="Findeiss S."/>
            <person name="Freyhult E."/>
            <person name="Fulton L."/>
            <person name="Fulton R."/>
            <person name="Garcia A.C."/>
            <person name="Gardiner A."/>
            <person name="Garfield D.A."/>
            <person name="Garvin B.E."/>
            <person name="Gibson G."/>
            <person name="Gilbert D."/>
            <person name="Gnerre S."/>
            <person name="Godfrey J."/>
            <person name="Good R."/>
            <person name="Gotea V."/>
            <person name="Gravely B."/>
            <person name="Greenberg A.J."/>
            <person name="Griffiths-Jones S."/>
            <person name="Gross S."/>
            <person name="Guigo R."/>
            <person name="Gustafson E.A."/>
            <person name="Haerty W."/>
            <person name="Hahn M.W."/>
            <person name="Halligan D.L."/>
            <person name="Halpern A.L."/>
            <person name="Halter G.M."/>
            <person name="Han M.V."/>
            <person name="Heger A."/>
            <person name="Hillier L."/>
            <person name="Hinrichs A.S."/>
            <person name="Holmes I."/>
            <person name="Hoskins R.A."/>
            <person name="Hubisz M.J."/>
            <person name="Hultmark D."/>
            <person name="Huntley M.A."/>
            <person name="Jaffe D.B."/>
            <person name="Jagadeeshan S."/>
            <person name="Jeck W.R."/>
            <person name="Johnson J."/>
            <person name="Jones C.D."/>
            <person name="Jordan W.C."/>
            <person name="Karpen G.H."/>
            <person name="Kataoka E."/>
            <person name="Keightley P.D."/>
            <person name="Kheradpour P."/>
            <person name="Kirkness E.F."/>
            <person name="Koerich L.B."/>
            <person name="Kristiansen K."/>
            <person name="Kudrna D."/>
            <person name="Kulathinal R.J."/>
            <person name="Kumar S."/>
            <person name="Kwok R."/>
            <person name="Lander E."/>
            <person name="Langley C.H."/>
            <person name="Lapoint R."/>
            <person name="Lazzaro B.P."/>
            <person name="Lee S.J."/>
            <person name="Levesque L."/>
            <person name="Li R."/>
            <person name="Lin C.F."/>
            <person name="Lin M.F."/>
            <person name="Lindblad-Toh K."/>
            <person name="Llopart A."/>
            <person name="Long M."/>
            <person name="Low L."/>
            <person name="Lozovsky E."/>
            <person name="Lu J."/>
            <person name="Luo M."/>
            <person name="Machado C.A."/>
            <person name="Makalowski W."/>
            <person name="Marzo M."/>
            <person name="Matsuda M."/>
            <person name="Matzkin L."/>
            <person name="McAllister B."/>
            <person name="McBride C.S."/>
            <person name="McKernan B."/>
            <person name="McKernan K."/>
            <person name="Mendez-Lago M."/>
            <person name="Minx P."/>
            <person name="Mollenhauer M.U."/>
            <person name="Montooth K."/>
            <person name="Mount S.M."/>
            <person name="Mu X."/>
            <person name="Myers E."/>
            <person name="Negre B."/>
            <person name="Newfeld S."/>
            <person name="Nielsen R."/>
            <person name="Noor M.A."/>
            <person name="O'Grady P."/>
            <person name="Pachter L."/>
            <person name="Papaceit M."/>
            <person name="Parisi M.J."/>
            <person name="Parisi M."/>
            <person name="Parts L."/>
            <person name="Pedersen J.S."/>
            <person name="Pesole G."/>
            <person name="Phillippy A.M."/>
            <person name="Ponting C.P."/>
            <person name="Pop M."/>
            <person name="Porcelli D."/>
            <person name="Powell J.R."/>
            <person name="Prohaska S."/>
            <person name="Pruitt K."/>
            <person name="Puig M."/>
            <person name="Quesneville H."/>
            <person name="Ram K.R."/>
            <person name="Rand D."/>
            <person name="Rasmussen M.D."/>
            <person name="Reed L.K."/>
            <person name="Reenan R."/>
            <person name="Reily A."/>
            <person name="Remington K.A."/>
            <person name="Rieger T.T."/>
            <person name="Ritchie M.G."/>
            <person name="Robin C."/>
            <person name="Rogers Y.H."/>
            <person name="Rohde C."/>
            <person name="Rozas J."/>
            <person name="Rubenfield M.J."/>
            <person name="Ruiz A."/>
            <person name="Russo S."/>
            <person name="Salzberg S.L."/>
            <person name="Sanchez-Gracia A."/>
            <person name="Saranga D.J."/>
            <person name="Sato H."/>
            <person name="Schaeffer S.W."/>
            <person name="Schatz M.C."/>
            <person name="Schlenke T."/>
            <person name="Schwartz R."/>
            <person name="Segarra C."/>
            <person name="Singh R.S."/>
            <person name="Sirot L."/>
            <person name="Sirota M."/>
            <person name="Sisneros N.B."/>
            <person name="Smith C.D."/>
            <person name="Smith T.F."/>
            <person name="Spieth J."/>
            <person name="Stage D.E."/>
            <person name="Stark A."/>
            <person name="Stephan W."/>
            <person name="Strausberg R.L."/>
            <person name="Strempel S."/>
            <person name="Sturgill D."/>
            <person name="Sutton G."/>
            <person name="Sutton G.G."/>
            <person name="Tao W."/>
            <person name="Teichmann S."/>
            <person name="Tobari Y.N."/>
            <person name="Tomimura Y."/>
            <person name="Tsolas J.M."/>
            <person name="Valente V.L."/>
            <person name="Venter E."/>
            <person name="Venter J.C."/>
            <person name="Vicario S."/>
            <person name="Vieira F.G."/>
            <person name="Vilella A.J."/>
            <person name="Villasante A."/>
            <person name="Walenz B."/>
            <person name="Wang J."/>
            <person name="Wasserman M."/>
            <person name="Watts T."/>
            <person name="Wilson D."/>
            <person name="Wilson R.K."/>
            <person name="Wing R.A."/>
            <person name="Wolfner M.F."/>
            <person name="Wong A."/>
            <person name="Wong G.K."/>
            <person name="Wu C.I."/>
            <person name="Wu G."/>
            <person name="Yamamoto D."/>
            <person name="Yang H.P."/>
            <person name="Yang S.P."/>
            <person name="Yorke J.A."/>
            <person name="Yoshida K."/>
            <person name="Zdobnov E."/>
            <person name="Zhang P."/>
            <person name="Zhang Y."/>
            <person name="Zimin A.V."/>
            <person name="Baldwin J."/>
            <person name="Abdouelleil A."/>
            <person name="Abdulkadir J."/>
            <person name="Abebe A."/>
            <person name="Abera B."/>
            <person name="Abreu J."/>
            <person name="Acer S.C."/>
            <person name="Aftuck L."/>
            <person name="Alexander A."/>
            <person name="An P."/>
            <person name="Anderson E."/>
            <person name="Anderson S."/>
            <person name="Arachi H."/>
            <person name="Azer M."/>
            <person name="Bachantsang P."/>
            <person name="Barry A."/>
            <person name="Bayul T."/>
            <person name="Berlin A."/>
            <person name="Bessette D."/>
            <person name="Bloom T."/>
            <person name="Blye J."/>
            <person name="Boguslavskiy L."/>
            <person name="Bonnet C."/>
            <person name="Boukhgalter B."/>
            <person name="Bourzgui I."/>
            <person name="Brown A."/>
            <person name="Cahill P."/>
            <person name="Channer S."/>
            <person name="Cheshatsang Y."/>
            <person name="Chuda L."/>
            <person name="Citroen M."/>
            <person name="Collymore A."/>
            <person name="Cooke P."/>
            <person name="Costello M."/>
            <person name="D'Aco K."/>
            <person name="Daza R."/>
            <person name="De Haan G."/>
            <person name="DeGray S."/>
            <person name="DeMaso C."/>
            <person name="Dhargay N."/>
            <person name="Dooley K."/>
            <person name="Dooley E."/>
            <person name="Doricent M."/>
            <person name="Dorje P."/>
            <person name="Dorjee K."/>
            <person name="Dupes A."/>
            <person name="Elong R."/>
            <person name="Falk J."/>
            <person name="Farina A."/>
            <person name="Faro S."/>
            <person name="Ferguson D."/>
            <person name="Fisher S."/>
            <person name="Foley C.D."/>
            <person name="Franke A."/>
            <person name="Friedrich D."/>
            <person name="Gadbois L."/>
            <person name="Gearin G."/>
            <person name="Gearin C.R."/>
            <person name="Giannoukos G."/>
            <person name="Goode T."/>
            <person name="Graham J."/>
            <person name="Grandbois E."/>
            <person name="Grewal S."/>
            <person name="Gyaltsen K."/>
            <person name="Hafez N."/>
            <person name="Hagos B."/>
            <person name="Hall J."/>
            <person name="Henson C."/>
            <person name="Hollinger A."/>
            <person name="Honan T."/>
            <person name="Huard M.D."/>
            <person name="Hughes L."/>
            <person name="Hurhula B."/>
            <person name="Husby M.E."/>
            <person name="Kamat A."/>
            <person name="Kanga B."/>
            <person name="Kashin S."/>
            <person name="Khazanovich D."/>
            <person name="Kisner P."/>
            <person name="Lance K."/>
            <person name="Lara M."/>
            <person name="Lee W."/>
            <person name="Lennon N."/>
            <person name="Letendre F."/>
            <person name="LeVine R."/>
            <person name="Lipovsky A."/>
            <person name="Liu X."/>
            <person name="Liu J."/>
            <person name="Liu S."/>
            <person name="Lokyitsang T."/>
            <person name="Lokyitsang Y."/>
            <person name="Lubonja R."/>
            <person name="Lui A."/>
            <person name="MacDonald P."/>
            <person name="Magnisalis V."/>
            <person name="Maru K."/>
            <person name="Matthews C."/>
            <person name="McCusker W."/>
            <person name="McDonough S."/>
            <person name="Mehta T."/>
            <person name="Meldrim J."/>
            <person name="Meneus L."/>
            <person name="Mihai O."/>
            <person name="Mihalev A."/>
            <person name="Mihova T."/>
            <person name="Mittelman R."/>
            <person name="Mlenga V."/>
            <person name="Montmayeur A."/>
            <person name="Mulrain L."/>
            <person name="Navidi A."/>
            <person name="Naylor J."/>
            <person name="Negash T."/>
            <person name="Nguyen T."/>
            <person name="Nguyen N."/>
            <person name="Nicol R."/>
            <person name="Norbu C."/>
            <person name="Norbu N."/>
            <person name="Novod N."/>
            <person name="O'Neill B."/>
            <person name="Osman S."/>
            <person name="Markiewicz E."/>
            <person name="Oyono O.L."/>
            <person name="Patti C."/>
            <person name="Phunkhang P."/>
            <person name="Pierre F."/>
            <person name="Priest M."/>
            <person name="Raghuraman S."/>
            <person name="Rege F."/>
            <person name="Reyes R."/>
            <person name="Rise C."/>
            <person name="Rogov P."/>
            <person name="Ross K."/>
            <person name="Ryan E."/>
            <person name="Settipalli S."/>
            <person name="Shea T."/>
            <person name="Sherpa N."/>
            <person name="Shi L."/>
            <person name="Shih D."/>
            <person name="Sparrow T."/>
            <person name="Spaulding J."/>
            <person name="Stalker J."/>
            <person name="Stange-Thomann N."/>
            <person name="Stavropoulos S."/>
            <person name="Stone C."/>
            <person name="Strader C."/>
            <person name="Tesfaye S."/>
            <person name="Thomson T."/>
            <person name="Thoulutsang Y."/>
            <person name="Thoulutsang D."/>
            <person name="Topham K."/>
            <person name="Topping I."/>
            <person name="Tsamla T."/>
            <person name="Vassiliev H."/>
            <person name="Vo A."/>
            <person name="Wangchuk T."/>
            <person name="Wangdi T."/>
            <person name="Weiand M."/>
            <person name="Wilkinson J."/>
            <person name="Wilson A."/>
            <person name="Yadav S."/>
            <person name="Young G."/>
            <person name="Yu Q."/>
            <person name="Zembek L."/>
            <person name="Zhong D."/>
            <person name="Zimmer A."/>
            <person name="Zwirko Z."/>
            <person name="Jaffe D.B."/>
            <person name="Alvarez P."/>
            <person name="Brockman W."/>
            <person name="Butler J."/>
            <person name="Chin C."/>
            <person name="Gnerre S."/>
            <person name="Grabherr M."/>
            <person name="Kleber M."/>
            <person name="Mauceli E."/>
            <person name="MacCallum I."/>
        </authorList>
    </citation>
    <scope>NUCLEOTIDE SEQUENCE [LARGE SCALE GENOMIC DNA]</scope>
    <source>
        <strain evidence="11">Tucson 14030-0811.24</strain>
    </source>
</reference>
<feature type="transmembrane region" description="Helical" evidence="7">
    <location>
        <begin position="533"/>
        <end position="551"/>
    </location>
</feature>
<dbReference type="STRING" id="7260.B4N1K9"/>
<dbReference type="KEGG" id="dwi:6644865"/>
<evidence type="ECO:0000259" key="9">
    <source>
        <dbReference type="Pfam" id="PF20519"/>
    </source>
</evidence>